<dbReference type="KEGG" id="dao:Desac_2349"/>
<dbReference type="OrthoDB" id="517356at2"/>
<dbReference type="InterPro" id="IPR004568">
    <property type="entry name" value="Ppantetheine-prot_Trfase_dom"/>
</dbReference>
<comment type="cofactor">
    <cofactor evidence="8">
        <name>Mg(2+)</name>
        <dbReference type="ChEBI" id="CHEBI:18420"/>
    </cofactor>
</comment>
<dbReference type="GO" id="GO:0006633">
    <property type="term" value="P:fatty acid biosynthetic process"/>
    <property type="evidence" value="ECO:0007669"/>
    <property type="project" value="UniProtKB-UniRule"/>
</dbReference>
<dbReference type="GO" id="GO:0000287">
    <property type="term" value="F:magnesium ion binding"/>
    <property type="evidence" value="ECO:0007669"/>
    <property type="project" value="UniProtKB-UniRule"/>
</dbReference>
<dbReference type="EMBL" id="CP002629">
    <property type="protein sequence ID" value="AEB10171.1"/>
    <property type="molecule type" value="Genomic_DNA"/>
</dbReference>
<comment type="subcellular location">
    <subcellularLocation>
        <location evidence="8">Cytoplasm</location>
    </subcellularLocation>
</comment>
<dbReference type="STRING" id="880072.Desac_2349"/>
<keyword evidence="5 8" id="KW-0460">Magnesium</keyword>
<dbReference type="EC" id="2.7.8.7" evidence="8"/>
<dbReference type="InterPro" id="IPR037143">
    <property type="entry name" value="4-PPantetheinyl_Trfase_dom_sf"/>
</dbReference>
<evidence type="ECO:0000313" key="11">
    <source>
        <dbReference type="Proteomes" id="UP000000483"/>
    </source>
</evidence>
<protein>
    <recommendedName>
        <fullName evidence="8">Holo-[acyl-carrier-protein] synthase</fullName>
        <shortName evidence="8">Holo-ACP synthase</shortName>
        <ecNumber evidence="8">2.7.8.7</ecNumber>
    </recommendedName>
    <alternativeName>
        <fullName evidence="8">4'-phosphopantetheinyl transferase AcpS</fullName>
    </alternativeName>
</protein>
<evidence type="ECO:0000256" key="6">
    <source>
        <dbReference type="ARBA" id="ARBA00023098"/>
    </source>
</evidence>
<dbReference type="Gene3D" id="3.90.470.20">
    <property type="entry name" value="4'-phosphopantetheinyl transferase domain"/>
    <property type="match status" value="1"/>
</dbReference>
<dbReference type="NCBIfam" id="TIGR00516">
    <property type="entry name" value="acpS"/>
    <property type="match status" value="1"/>
</dbReference>
<dbReference type="RefSeq" id="WP_013707280.1">
    <property type="nucleotide sequence ID" value="NC_015388.1"/>
</dbReference>
<keyword evidence="2 8" id="KW-0808">Transferase</keyword>
<keyword evidence="11" id="KW-1185">Reference proteome</keyword>
<keyword evidence="1 8" id="KW-0444">Lipid biosynthesis</keyword>
<keyword evidence="7 8" id="KW-0275">Fatty acid biosynthesis</keyword>
<organism evidence="10 11">
    <name type="scientific">Desulfobacca acetoxidans (strain ATCC 700848 / DSM 11109 / ASRB2)</name>
    <dbReference type="NCBI Taxonomy" id="880072"/>
    <lineage>
        <taxon>Bacteria</taxon>
        <taxon>Pseudomonadati</taxon>
        <taxon>Thermodesulfobacteriota</taxon>
        <taxon>Desulfobaccia</taxon>
        <taxon>Desulfobaccales</taxon>
        <taxon>Desulfobaccaceae</taxon>
        <taxon>Desulfobacca</taxon>
    </lineage>
</organism>
<sequence>MIFGIGVDLVKIPRIAAALGRFGERFKNKVFTPQEIAYCDGNSQSANNYALRFAAKEAFSKALGVGLRRHGIRWRDVEVVPTSLGRPEVRVSGRAAELCETAEIKGMFVSLTDEGDFGIAVVVLER</sequence>
<comment type="similarity">
    <text evidence="8">Belongs to the P-Pant transferase superfamily. AcpS family.</text>
</comment>
<dbReference type="InterPro" id="IPR008278">
    <property type="entry name" value="4-PPantetheinyl_Trfase_dom"/>
</dbReference>
<evidence type="ECO:0000259" key="9">
    <source>
        <dbReference type="Pfam" id="PF01648"/>
    </source>
</evidence>
<dbReference type="NCBIfam" id="TIGR00556">
    <property type="entry name" value="pantethn_trn"/>
    <property type="match status" value="1"/>
</dbReference>
<evidence type="ECO:0000256" key="7">
    <source>
        <dbReference type="ARBA" id="ARBA00023160"/>
    </source>
</evidence>
<dbReference type="HOGENOM" id="CLU_089696_3_1_7"/>
<dbReference type="AlphaFoldDB" id="F2NFQ2"/>
<evidence type="ECO:0000256" key="4">
    <source>
        <dbReference type="ARBA" id="ARBA00022832"/>
    </source>
</evidence>
<dbReference type="HAMAP" id="MF_00101">
    <property type="entry name" value="AcpS"/>
    <property type="match status" value="1"/>
</dbReference>
<accession>F2NFQ2</accession>
<proteinExistence type="inferred from homology"/>
<reference evidence="10 11" key="1">
    <citation type="journal article" date="2011" name="Stand. Genomic Sci.">
        <title>Complete genome sequence of the acetate-degrading sulfate reducer Desulfobacca acetoxidans type strain (ASRB2).</title>
        <authorList>
            <person name="Goker M."/>
            <person name="Teshima H."/>
            <person name="Lapidus A."/>
            <person name="Nolan M."/>
            <person name="Lucas S."/>
            <person name="Hammon N."/>
            <person name="Deshpande S."/>
            <person name="Cheng J.F."/>
            <person name="Tapia R."/>
            <person name="Han C."/>
            <person name="Goodwin L."/>
            <person name="Pitluck S."/>
            <person name="Huntemann M."/>
            <person name="Liolios K."/>
            <person name="Ivanova N."/>
            <person name="Pagani I."/>
            <person name="Mavromatis K."/>
            <person name="Ovchinikova G."/>
            <person name="Pati A."/>
            <person name="Chen A."/>
            <person name="Palaniappan K."/>
            <person name="Land M."/>
            <person name="Hauser L."/>
            <person name="Brambilla E.M."/>
            <person name="Rohde M."/>
            <person name="Spring S."/>
            <person name="Detter J.C."/>
            <person name="Woyke T."/>
            <person name="Bristow J."/>
            <person name="Eisen J.A."/>
            <person name="Markowitz V."/>
            <person name="Hugenholtz P."/>
            <person name="Kyrpides N.C."/>
            <person name="Klenk H.P."/>
        </authorList>
    </citation>
    <scope>NUCLEOTIDE SEQUENCE [LARGE SCALE GENOMIC DNA]</scope>
    <source>
        <strain evidence="11">ATCC 700848 / DSM 11109 / ASRB2</strain>
    </source>
</reference>
<comment type="catalytic activity">
    <reaction evidence="8">
        <text>apo-[ACP] + CoA = holo-[ACP] + adenosine 3',5'-bisphosphate + H(+)</text>
        <dbReference type="Rhea" id="RHEA:12068"/>
        <dbReference type="Rhea" id="RHEA-COMP:9685"/>
        <dbReference type="Rhea" id="RHEA-COMP:9690"/>
        <dbReference type="ChEBI" id="CHEBI:15378"/>
        <dbReference type="ChEBI" id="CHEBI:29999"/>
        <dbReference type="ChEBI" id="CHEBI:57287"/>
        <dbReference type="ChEBI" id="CHEBI:58343"/>
        <dbReference type="ChEBI" id="CHEBI:64479"/>
        <dbReference type="EC" id="2.7.8.7"/>
    </reaction>
</comment>
<dbReference type="SUPFAM" id="SSF56214">
    <property type="entry name" value="4'-phosphopantetheinyl transferase"/>
    <property type="match status" value="1"/>
</dbReference>
<evidence type="ECO:0000256" key="5">
    <source>
        <dbReference type="ARBA" id="ARBA00022842"/>
    </source>
</evidence>
<keyword evidence="8" id="KW-0963">Cytoplasm</keyword>
<keyword evidence="4 8" id="KW-0276">Fatty acid metabolism</keyword>
<dbReference type="InterPro" id="IPR002582">
    <property type="entry name" value="ACPS"/>
</dbReference>
<keyword evidence="6 8" id="KW-0443">Lipid metabolism</keyword>
<evidence type="ECO:0000256" key="8">
    <source>
        <dbReference type="HAMAP-Rule" id="MF_00101"/>
    </source>
</evidence>
<keyword evidence="3 8" id="KW-0479">Metal-binding</keyword>
<comment type="function">
    <text evidence="8">Transfers the 4'-phosphopantetheine moiety from coenzyme A to a Ser of acyl-carrier-protein.</text>
</comment>
<evidence type="ECO:0000256" key="3">
    <source>
        <dbReference type="ARBA" id="ARBA00022723"/>
    </source>
</evidence>
<feature type="binding site" evidence="8">
    <location>
        <position position="8"/>
    </location>
    <ligand>
        <name>Mg(2+)</name>
        <dbReference type="ChEBI" id="CHEBI:18420"/>
    </ligand>
</feature>
<dbReference type="Pfam" id="PF01648">
    <property type="entry name" value="ACPS"/>
    <property type="match status" value="1"/>
</dbReference>
<reference evidence="11" key="2">
    <citation type="submission" date="2011-03" db="EMBL/GenBank/DDBJ databases">
        <title>The complete genome of Desulfobacca acetoxidans DSM 11109.</title>
        <authorList>
            <consortium name="US DOE Joint Genome Institute (JGI-PGF)"/>
            <person name="Lucas S."/>
            <person name="Copeland A."/>
            <person name="Lapidus A."/>
            <person name="Bruce D."/>
            <person name="Goodwin L."/>
            <person name="Pitluck S."/>
            <person name="Peters L."/>
            <person name="Kyrpides N."/>
            <person name="Mavromatis K."/>
            <person name="Ivanova N."/>
            <person name="Ovchinnikova G."/>
            <person name="Teshima H."/>
            <person name="Detter J.C."/>
            <person name="Han C."/>
            <person name="Land M."/>
            <person name="Hauser L."/>
            <person name="Markowitz V."/>
            <person name="Cheng J.-F."/>
            <person name="Hugenholtz P."/>
            <person name="Woyke T."/>
            <person name="Wu D."/>
            <person name="Spring S."/>
            <person name="Schueler E."/>
            <person name="Brambilla E."/>
            <person name="Klenk H.-P."/>
            <person name="Eisen J.A."/>
        </authorList>
    </citation>
    <scope>NUCLEOTIDE SEQUENCE [LARGE SCALE GENOMIC DNA]</scope>
    <source>
        <strain evidence="11">ATCC 700848 / DSM 11109 / ASRB2</strain>
    </source>
</reference>
<dbReference type="Proteomes" id="UP000000483">
    <property type="component" value="Chromosome"/>
</dbReference>
<dbReference type="GO" id="GO:0005737">
    <property type="term" value="C:cytoplasm"/>
    <property type="evidence" value="ECO:0007669"/>
    <property type="project" value="UniProtKB-SubCell"/>
</dbReference>
<evidence type="ECO:0000256" key="1">
    <source>
        <dbReference type="ARBA" id="ARBA00022516"/>
    </source>
</evidence>
<dbReference type="GO" id="GO:0008897">
    <property type="term" value="F:holo-[acyl-carrier-protein] synthase activity"/>
    <property type="evidence" value="ECO:0007669"/>
    <property type="project" value="UniProtKB-UniRule"/>
</dbReference>
<name>F2NFQ2_DESAR</name>
<evidence type="ECO:0000313" key="10">
    <source>
        <dbReference type="EMBL" id="AEB10171.1"/>
    </source>
</evidence>
<gene>
    <name evidence="8" type="primary">acpS</name>
    <name evidence="10" type="ordered locus">Desac_2349</name>
</gene>
<evidence type="ECO:0000256" key="2">
    <source>
        <dbReference type="ARBA" id="ARBA00022679"/>
    </source>
</evidence>
<dbReference type="eggNOG" id="COG0736">
    <property type="taxonomic scope" value="Bacteria"/>
</dbReference>
<feature type="domain" description="4'-phosphopantetheinyl transferase" evidence="9">
    <location>
        <begin position="4"/>
        <end position="118"/>
    </location>
</feature>
<feature type="binding site" evidence="8">
    <location>
        <position position="57"/>
    </location>
    <ligand>
        <name>Mg(2+)</name>
        <dbReference type="ChEBI" id="CHEBI:18420"/>
    </ligand>
</feature>